<evidence type="ECO:0000256" key="1">
    <source>
        <dbReference type="ARBA" id="ARBA00006271"/>
    </source>
</evidence>
<sequence>MSSARAGSVRPSAGMENMGEWICAVFQSGGMGQEIGITSFDRTSGTVRRVSTFPRTLHHLFLHPPVTVLVPDNALASSLTSRPGARNYRSSNVAAKDEPSLLVQCIEAKTGIQCQAVPRAHWNRDEGFTKIQEYIVDDTQKAGVFMTVHSKYFAVSAASALYHHLSTVQGIGFAPGSQKIIYQAAEGTMFIDPDTAKNLELVCNAISPTSKSNLLGVMNRTQTKMGYRVLKASILQPSTVPNIIENRLDVIEELLHNDAMHNGLKTAIKSISAFDIDNLLAQLSRKVSRADAKADEQRLSLVLALRSITKAIDPLTEALRVAKSDLLVSAKEMLLDPSTKEIERLIDESINEEATAHPGRALNQKTLKIYAVRANTEPMLDVARGTYKENMEDIHTCQSKLMQEYKLPFGLQYASDTGFKLSIKEEELSGPLPKGFRLMSKKNGKMFVTHEHLLKLNARMKDSEREAFLMSEEIVNKLIDDIVNHIACLYSISEAVGKLDMLLSFADISLFQKYVRPKFSTSLAIKGGKHPILDKMANFDCVPNDVYLSPGSHSFLLIQGANMAGKSTYLRQVALLVIMAMCGCYVPADFASIKIQDAVLTRLSNDDSIERSLSTFAQEMATSAMILGLATKDSLILIDELGRGTAPVEGAGICQAIAEELIRRKSFVLFATHFRELAETLGPFPGVDMLHLHSEVKKRSDRNQFATTYSYRVVKGEDTNDGHYGLELAKLAALPQDMLDVAEEVAYKLEEAQRKGHASSESRFAAIRRKLLLNLHAKLKKVAEISTLPDKELRIYLDSLRLETLSALKEAYLQHHRADEEAEAESDAQNQDDQEGEEDAKQQDSDSMDTSSDDEE</sequence>
<comment type="subunit">
    <text evidence="7">Heterodimer consisting of MSH2-MSH3 (MutS beta). Forms a ternary complex with MutL alpha (MLH1-PMS1).</text>
</comment>
<evidence type="ECO:0000256" key="4">
    <source>
        <dbReference type="ARBA" id="ARBA00022840"/>
    </source>
</evidence>
<keyword evidence="3" id="KW-0547">Nucleotide-binding</keyword>
<proteinExistence type="inferred from homology"/>
<evidence type="ECO:0000256" key="7">
    <source>
        <dbReference type="ARBA" id="ARBA00025902"/>
    </source>
</evidence>
<keyword evidence="12" id="KW-1185">Reference proteome</keyword>
<dbReference type="GO" id="GO:0005524">
    <property type="term" value="F:ATP binding"/>
    <property type="evidence" value="ECO:0007669"/>
    <property type="project" value="UniProtKB-KW"/>
</dbReference>
<keyword evidence="4" id="KW-0067">ATP-binding</keyword>
<reference evidence="11" key="1">
    <citation type="submission" date="2020-04" db="EMBL/GenBank/DDBJ databases">
        <title>Analysis of mating type loci in Filobasidium floriforme.</title>
        <authorList>
            <person name="Nowrousian M."/>
        </authorList>
    </citation>
    <scope>NUCLEOTIDE SEQUENCE</scope>
    <source>
        <strain evidence="11">CBS 6242</strain>
    </source>
</reference>
<dbReference type="PROSITE" id="PS00486">
    <property type="entry name" value="DNA_MISMATCH_REPAIR_2"/>
    <property type="match status" value="1"/>
</dbReference>
<feature type="region of interest" description="Disordered" evidence="9">
    <location>
        <begin position="815"/>
        <end position="856"/>
    </location>
</feature>
<dbReference type="Pfam" id="PF05192">
    <property type="entry name" value="MutS_III"/>
    <property type="match status" value="1"/>
</dbReference>
<dbReference type="PANTHER" id="PTHR11361:SF21">
    <property type="entry name" value="MUTS PROTEIN HOMOLOG 4"/>
    <property type="match status" value="1"/>
</dbReference>
<dbReference type="SMART" id="SM00534">
    <property type="entry name" value="MUTSac"/>
    <property type="match status" value="1"/>
</dbReference>
<evidence type="ECO:0000256" key="6">
    <source>
        <dbReference type="ARBA" id="ARBA00023254"/>
    </source>
</evidence>
<protein>
    <recommendedName>
        <fullName evidence="2 8">DNA mismatch repair protein MSH3</fullName>
    </recommendedName>
    <alternativeName>
        <fullName evidence="2 8">DNA mismatch repair protein MSH3</fullName>
    </alternativeName>
</protein>
<dbReference type="InterPro" id="IPR027417">
    <property type="entry name" value="P-loop_NTPase"/>
</dbReference>
<comment type="similarity">
    <text evidence="1">Belongs to the DNA mismatch repair MutS family.</text>
</comment>
<evidence type="ECO:0000256" key="3">
    <source>
        <dbReference type="ARBA" id="ARBA00022741"/>
    </source>
</evidence>
<evidence type="ECO:0000256" key="8">
    <source>
        <dbReference type="ARBA" id="ARBA00073774"/>
    </source>
</evidence>
<feature type="compositionally biased region" description="Acidic residues" evidence="9">
    <location>
        <begin position="820"/>
        <end position="838"/>
    </location>
</feature>
<dbReference type="GO" id="GO:0006298">
    <property type="term" value="P:mismatch repair"/>
    <property type="evidence" value="ECO:0007669"/>
    <property type="project" value="InterPro"/>
</dbReference>
<dbReference type="GO" id="GO:0030983">
    <property type="term" value="F:mismatched DNA binding"/>
    <property type="evidence" value="ECO:0007669"/>
    <property type="project" value="InterPro"/>
</dbReference>
<dbReference type="EMBL" id="JABELV010000037">
    <property type="protein sequence ID" value="KAG7562198.1"/>
    <property type="molecule type" value="Genomic_DNA"/>
</dbReference>
<dbReference type="Pfam" id="PF00488">
    <property type="entry name" value="MutS_V"/>
    <property type="match status" value="1"/>
</dbReference>
<dbReference type="GO" id="GO:0140664">
    <property type="term" value="F:ATP-dependent DNA damage sensor activity"/>
    <property type="evidence" value="ECO:0007669"/>
    <property type="project" value="InterPro"/>
</dbReference>
<dbReference type="InterPro" id="IPR007861">
    <property type="entry name" value="DNA_mismatch_repair_MutS_clamp"/>
</dbReference>
<evidence type="ECO:0000256" key="2">
    <source>
        <dbReference type="ARBA" id="ARBA00022151"/>
    </source>
</evidence>
<keyword evidence="6" id="KW-0469">Meiosis</keyword>
<dbReference type="Gene3D" id="3.40.50.300">
    <property type="entry name" value="P-loop containing nucleotide triphosphate hydrolases"/>
    <property type="match status" value="1"/>
</dbReference>
<dbReference type="SUPFAM" id="SSF53150">
    <property type="entry name" value="DNA repair protein MutS, domain II"/>
    <property type="match status" value="1"/>
</dbReference>
<dbReference type="Pfam" id="PF05190">
    <property type="entry name" value="MutS_IV"/>
    <property type="match status" value="1"/>
</dbReference>
<dbReference type="SMART" id="SM00533">
    <property type="entry name" value="MUTSd"/>
    <property type="match status" value="1"/>
</dbReference>
<dbReference type="InterPro" id="IPR000432">
    <property type="entry name" value="DNA_mismatch_repair_MutS_C"/>
</dbReference>
<organism evidence="11 12">
    <name type="scientific">Filobasidium floriforme</name>
    <dbReference type="NCBI Taxonomy" id="5210"/>
    <lineage>
        <taxon>Eukaryota</taxon>
        <taxon>Fungi</taxon>
        <taxon>Dikarya</taxon>
        <taxon>Basidiomycota</taxon>
        <taxon>Agaricomycotina</taxon>
        <taxon>Tremellomycetes</taxon>
        <taxon>Filobasidiales</taxon>
        <taxon>Filobasidiaceae</taxon>
        <taxon>Filobasidium</taxon>
    </lineage>
</organism>
<evidence type="ECO:0000313" key="11">
    <source>
        <dbReference type="EMBL" id="KAG7562198.1"/>
    </source>
</evidence>
<dbReference type="SUPFAM" id="SSF52540">
    <property type="entry name" value="P-loop containing nucleoside triphosphate hydrolases"/>
    <property type="match status" value="1"/>
</dbReference>
<name>A0A8K0JP99_9TREE</name>
<dbReference type="SUPFAM" id="SSF48334">
    <property type="entry name" value="DNA repair protein MutS, domain III"/>
    <property type="match status" value="1"/>
</dbReference>
<dbReference type="InterPro" id="IPR007696">
    <property type="entry name" value="DNA_mismatch_repair_MutS_core"/>
</dbReference>
<dbReference type="FunFam" id="3.40.50.300:FF:000870">
    <property type="entry name" value="MutS protein homolog 4"/>
    <property type="match status" value="1"/>
</dbReference>
<comment type="caution">
    <text evidence="11">The sequence shown here is derived from an EMBL/GenBank/DDBJ whole genome shotgun (WGS) entry which is preliminary data.</text>
</comment>
<dbReference type="InterPro" id="IPR036187">
    <property type="entry name" value="DNA_mismatch_repair_MutS_sf"/>
</dbReference>
<dbReference type="PANTHER" id="PTHR11361">
    <property type="entry name" value="DNA MISMATCH REPAIR PROTEIN MUTS FAMILY MEMBER"/>
    <property type="match status" value="1"/>
</dbReference>
<dbReference type="GO" id="GO:0007131">
    <property type="term" value="P:reciprocal meiotic recombination"/>
    <property type="evidence" value="ECO:0007669"/>
    <property type="project" value="TreeGrafter"/>
</dbReference>
<accession>A0A8K0JP99</accession>
<dbReference type="GO" id="GO:0005634">
    <property type="term" value="C:nucleus"/>
    <property type="evidence" value="ECO:0007669"/>
    <property type="project" value="TreeGrafter"/>
</dbReference>
<dbReference type="InterPro" id="IPR036678">
    <property type="entry name" value="MutS_con_dom_sf"/>
</dbReference>
<dbReference type="AlphaFoldDB" id="A0A8K0JP99"/>
<evidence type="ECO:0000256" key="9">
    <source>
        <dbReference type="SAM" id="MobiDB-lite"/>
    </source>
</evidence>
<evidence type="ECO:0000259" key="10">
    <source>
        <dbReference type="PROSITE" id="PS00486"/>
    </source>
</evidence>
<evidence type="ECO:0000313" key="12">
    <source>
        <dbReference type="Proteomes" id="UP000812966"/>
    </source>
</evidence>
<keyword evidence="5" id="KW-0238">DNA-binding</keyword>
<feature type="domain" description="DNA mismatch repair proteins mutS family" evidence="10">
    <location>
        <begin position="634"/>
        <end position="650"/>
    </location>
</feature>
<dbReference type="Proteomes" id="UP000812966">
    <property type="component" value="Unassembled WGS sequence"/>
</dbReference>
<dbReference type="Gene3D" id="1.10.1420.10">
    <property type="match status" value="2"/>
</dbReference>
<dbReference type="InterPro" id="IPR045076">
    <property type="entry name" value="MutS"/>
</dbReference>
<evidence type="ECO:0000256" key="5">
    <source>
        <dbReference type="ARBA" id="ARBA00023125"/>
    </source>
</evidence>
<gene>
    <name evidence="11" type="ORF">FFLO_02383</name>
</gene>